<evidence type="ECO:0000313" key="2">
    <source>
        <dbReference type="Proteomes" id="UP000753802"/>
    </source>
</evidence>
<keyword evidence="2" id="KW-1185">Reference proteome</keyword>
<dbReference type="Proteomes" id="UP000753802">
    <property type="component" value="Unassembled WGS sequence"/>
</dbReference>
<organism evidence="1 2">
    <name type="scientific">Sediminibacterium roseum</name>
    <dbReference type="NCBI Taxonomy" id="1978412"/>
    <lineage>
        <taxon>Bacteria</taxon>
        <taxon>Pseudomonadati</taxon>
        <taxon>Bacteroidota</taxon>
        <taxon>Chitinophagia</taxon>
        <taxon>Chitinophagales</taxon>
        <taxon>Chitinophagaceae</taxon>
        <taxon>Sediminibacterium</taxon>
    </lineage>
</organism>
<dbReference type="RefSeq" id="WP_161818843.1">
    <property type="nucleotide sequence ID" value="NZ_JAACJS010000015.1"/>
</dbReference>
<evidence type="ECO:0000313" key="1">
    <source>
        <dbReference type="EMBL" id="NCI50524.1"/>
    </source>
</evidence>
<protein>
    <recommendedName>
        <fullName evidence="3">Phosphoribosylpyrophosphate synthetase</fullName>
    </recommendedName>
</protein>
<evidence type="ECO:0008006" key="3">
    <source>
        <dbReference type="Google" id="ProtNLM"/>
    </source>
</evidence>
<accession>A0ABW9ZWB9</accession>
<reference evidence="1 2" key="1">
    <citation type="submission" date="2020-01" db="EMBL/GenBank/DDBJ databases">
        <title>Genome analysis.</title>
        <authorList>
            <person name="Wu S."/>
            <person name="Wang G."/>
        </authorList>
    </citation>
    <scope>NUCLEOTIDE SEQUENCE [LARGE SCALE GENOMIC DNA]</scope>
    <source>
        <strain evidence="1 2">SYL130</strain>
    </source>
</reference>
<name>A0ABW9ZWB9_9BACT</name>
<sequence length="112" mass="12436">MHAPTAPDLKTMTEVLKKLNADGYKEEFTVSDNLLKSLTTGKQYTPEDVTINNFFRFEGQSDPGDNSILYAIETKDKTKGTLVDAYGAGADPDKTGFMLDVERIQKKIGEKK</sequence>
<comment type="caution">
    <text evidence="1">The sequence shown here is derived from an EMBL/GenBank/DDBJ whole genome shotgun (WGS) entry which is preliminary data.</text>
</comment>
<dbReference type="EMBL" id="JAACJS010000015">
    <property type="protein sequence ID" value="NCI50524.1"/>
    <property type="molecule type" value="Genomic_DNA"/>
</dbReference>
<proteinExistence type="predicted"/>
<gene>
    <name evidence="1" type="ORF">GWC95_11360</name>
</gene>